<dbReference type="PROSITE" id="PS00150">
    <property type="entry name" value="ACYLPHOSPHATASE_1"/>
    <property type="match status" value="1"/>
</dbReference>
<dbReference type="SUPFAM" id="SSF54975">
    <property type="entry name" value="Acylphosphatase/BLUF domain-like"/>
    <property type="match status" value="1"/>
</dbReference>
<dbReference type="EC" id="3.6.1.7" evidence="2 5"/>
<dbReference type="PRINTS" id="PR00112">
    <property type="entry name" value="ACYLPHPHTASE"/>
</dbReference>
<comment type="similarity">
    <text evidence="1 6">Belongs to the acylphosphatase family.</text>
</comment>
<proteinExistence type="inferred from homology"/>
<evidence type="ECO:0000256" key="4">
    <source>
        <dbReference type="ARBA" id="ARBA00047645"/>
    </source>
</evidence>
<gene>
    <name evidence="8" type="ORF">PGSY75_1111500</name>
</gene>
<dbReference type="VEuPathDB" id="PlasmoDB:PGSY75_1111500"/>
<evidence type="ECO:0000313" key="8">
    <source>
        <dbReference type="EMBL" id="KYN98753.1"/>
    </source>
</evidence>
<dbReference type="VEuPathDB" id="PlasmoDB:PGABG01_1108600"/>
<organism evidence="8 9">
    <name type="scientific">Plasmodium gaboni</name>
    <dbReference type="NCBI Taxonomy" id="647221"/>
    <lineage>
        <taxon>Eukaryota</taxon>
        <taxon>Sar</taxon>
        <taxon>Alveolata</taxon>
        <taxon>Apicomplexa</taxon>
        <taxon>Aconoidasida</taxon>
        <taxon>Haemosporida</taxon>
        <taxon>Plasmodiidae</taxon>
        <taxon>Plasmodium</taxon>
        <taxon>Plasmodium (Laverania)</taxon>
    </lineage>
</organism>
<evidence type="ECO:0000259" key="7">
    <source>
        <dbReference type="PROSITE" id="PS51160"/>
    </source>
</evidence>
<evidence type="ECO:0000256" key="6">
    <source>
        <dbReference type="RuleBase" id="RU004168"/>
    </source>
</evidence>
<evidence type="ECO:0000313" key="9">
    <source>
        <dbReference type="Proteomes" id="UP000076004"/>
    </source>
</evidence>
<sequence length="129" mass="15021">MRFSHIFHCFLLFPQTKYISNRNFFLKNFSSSNKMIHTFDFEVFGKVQGVFFRKYTKLEADKLNIKGYVMNTDVNTVIGTAQSDNKETLQKFKNFLTNIGSPSSKIDKCVISNENVIDKYSSSDFTIKR</sequence>
<dbReference type="GO" id="GO:0003998">
    <property type="term" value="F:acylphosphatase activity"/>
    <property type="evidence" value="ECO:0007669"/>
    <property type="project" value="UniProtKB-EC"/>
</dbReference>
<comment type="catalytic activity">
    <reaction evidence="4 5">
        <text>an acyl phosphate + H2O = a carboxylate + phosphate + H(+)</text>
        <dbReference type="Rhea" id="RHEA:14965"/>
        <dbReference type="ChEBI" id="CHEBI:15377"/>
        <dbReference type="ChEBI" id="CHEBI:15378"/>
        <dbReference type="ChEBI" id="CHEBI:29067"/>
        <dbReference type="ChEBI" id="CHEBI:43474"/>
        <dbReference type="ChEBI" id="CHEBI:59918"/>
        <dbReference type="EC" id="3.6.1.7"/>
    </reaction>
</comment>
<dbReference type="Pfam" id="PF00708">
    <property type="entry name" value="Acylphosphatase"/>
    <property type="match status" value="1"/>
</dbReference>
<evidence type="ECO:0000256" key="3">
    <source>
        <dbReference type="ARBA" id="ARBA00022801"/>
    </source>
</evidence>
<accession>A0A151LIH7</accession>
<dbReference type="GeneID" id="29776833"/>
<dbReference type="Gene3D" id="3.30.70.100">
    <property type="match status" value="1"/>
</dbReference>
<dbReference type="PANTHER" id="PTHR10029:SF3">
    <property type="entry name" value="ACYLPHOSPHATASE-RELATED"/>
    <property type="match status" value="1"/>
</dbReference>
<dbReference type="Proteomes" id="UP000076004">
    <property type="component" value="Unassembled WGS sequence"/>
</dbReference>
<dbReference type="InterPro" id="IPR036046">
    <property type="entry name" value="Acylphosphatase-like_dom_sf"/>
</dbReference>
<dbReference type="PROSITE" id="PS51160">
    <property type="entry name" value="ACYLPHOSPHATASE_3"/>
    <property type="match status" value="1"/>
</dbReference>
<reference evidence="8 9" key="1">
    <citation type="journal article" date="2016" name="Nat. Commun.">
        <title>Genomes of cryptic chimpanzee Plasmodium species reveal key evolutionary events leading to human malaria.</title>
        <authorList>
            <person name="Sundararaman S.A."/>
            <person name="Plenderleith L.J."/>
            <person name="Liu W."/>
            <person name="Loy D.E."/>
            <person name="Learn G.H."/>
            <person name="Li Y."/>
            <person name="Shaw K.S."/>
            <person name="Ayouba A."/>
            <person name="Peeters M."/>
            <person name="Speede S."/>
            <person name="Shaw G.M."/>
            <person name="Bushman F.D."/>
            <person name="Brisson D."/>
            <person name="Rayner J.C."/>
            <person name="Sharp P.M."/>
            <person name="Hahn B.H."/>
        </authorList>
    </citation>
    <scope>NUCLEOTIDE SEQUENCE [LARGE SCALE GENOMIC DNA]</scope>
    <source>
        <strain evidence="8 9">SY75</strain>
    </source>
</reference>
<comment type="caution">
    <text evidence="8">The sequence shown here is derived from an EMBL/GenBank/DDBJ whole genome shotgun (WGS) entry which is preliminary data.</text>
</comment>
<dbReference type="FunFam" id="3.30.70.100:FF:000054">
    <property type="entry name" value="Acylphosphatase"/>
    <property type="match status" value="1"/>
</dbReference>
<dbReference type="KEGG" id="pgab:PGSY75_1111500"/>
<dbReference type="RefSeq" id="XP_018641030.1">
    <property type="nucleotide sequence ID" value="XM_018786235.1"/>
</dbReference>
<protein>
    <recommendedName>
        <fullName evidence="2 5">acylphosphatase</fullName>
        <ecNumber evidence="2 5">3.6.1.7</ecNumber>
    </recommendedName>
</protein>
<dbReference type="EMBL" id="LVLB01000012">
    <property type="protein sequence ID" value="KYN98753.1"/>
    <property type="molecule type" value="Genomic_DNA"/>
</dbReference>
<feature type="domain" description="Acylphosphatase-like" evidence="7">
    <location>
        <begin position="38"/>
        <end position="129"/>
    </location>
</feature>
<dbReference type="AlphaFoldDB" id="A0A151LIH7"/>
<evidence type="ECO:0000256" key="5">
    <source>
        <dbReference type="PROSITE-ProRule" id="PRU00520"/>
    </source>
</evidence>
<feature type="active site" evidence="5">
    <location>
        <position position="71"/>
    </location>
</feature>
<evidence type="ECO:0000256" key="1">
    <source>
        <dbReference type="ARBA" id="ARBA00005614"/>
    </source>
</evidence>
<dbReference type="PANTHER" id="PTHR10029">
    <property type="entry name" value="ACYLPHOSPHATASE"/>
    <property type="match status" value="1"/>
</dbReference>
<dbReference type="InterPro" id="IPR020456">
    <property type="entry name" value="Acylphosphatase"/>
</dbReference>
<name>A0A151LIH7_9APIC</name>
<keyword evidence="3 5" id="KW-0378">Hydrolase</keyword>
<dbReference type="InterPro" id="IPR001792">
    <property type="entry name" value="Acylphosphatase-like_dom"/>
</dbReference>
<dbReference type="InterPro" id="IPR017968">
    <property type="entry name" value="Acylphosphatase_CS"/>
</dbReference>
<evidence type="ECO:0000256" key="2">
    <source>
        <dbReference type="ARBA" id="ARBA00012150"/>
    </source>
</evidence>
<feature type="active site" evidence="5">
    <location>
        <position position="53"/>
    </location>
</feature>